<dbReference type="OrthoDB" id="1178902at2"/>
<evidence type="ECO:0000259" key="2">
    <source>
        <dbReference type="PROSITE" id="PS50846"/>
    </source>
</evidence>
<organism evidence="3 4">
    <name type="scientific">Maribacter aquivivus</name>
    <dbReference type="NCBI Taxonomy" id="228958"/>
    <lineage>
        <taxon>Bacteria</taxon>
        <taxon>Pseudomonadati</taxon>
        <taxon>Bacteroidota</taxon>
        <taxon>Flavobacteriia</taxon>
        <taxon>Flavobacteriales</taxon>
        <taxon>Flavobacteriaceae</taxon>
        <taxon>Maribacter</taxon>
    </lineage>
</organism>
<dbReference type="CDD" id="cd00371">
    <property type="entry name" value="HMA"/>
    <property type="match status" value="1"/>
</dbReference>
<dbReference type="Gene3D" id="3.30.70.100">
    <property type="match status" value="1"/>
</dbReference>
<dbReference type="GO" id="GO:0046872">
    <property type="term" value="F:metal ion binding"/>
    <property type="evidence" value="ECO:0007669"/>
    <property type="project" value="InterPro"/>
</dbReference>
<dbReference type="InterPro" id="IPR006121">
    <property type="entry name" value="HMA_dom"/>
</dbReference>
<reference evidence="4" key="1">
    <citation type="submission" date="2016-11" db="EMBL/GenBank/DDBJ databases">
        <authorList>
            <person name="Varghese N."/>
            <person name="Submissions S."/>
        </authorList>
    </citation>
    <scope>NUCLEOTIDE SEQUENCE [LARGE SCALE GENOMIC DNA]</scope>
    <source>
        <strain evidence="4">DSM 16478</strain>
    </source>
</reference>
<dbReference type="Pfam" id="PF00403">
    <property type="entry name" value="HMA"/>
    <property type="match status" value="1"/>
</dbReference>
<feature type="domain" description="HMA" evidence="2">
    <location>
        <begin position="38"/>
        <end position="105"/>
    </location>
</feature>
<accession>A0A1M6JLH4</accession>
<feature type="chain" id="PRO_5013246224" evidence="1">
    <location>
        <begin position="23"/>
        <end position="117"/>
    </location>
</feature>
<gene>
    <name evidence="3" type="ORF">SAMN04488007_0455</name>
</gene>
<sequence>MKFKVLFLFVTIFTLATNASLAQEDATLPAEIESSFSSTILVGIDGMACQEGCADKISSNLMETEGVVSSEISFENKNGLITFDPTIISIEEVKAVITNTKVKDYVYTINAITTKDN</sequence>
<feature type="signal peptide" evidence="1">
    <location>
        <begin position="1"/>
        <end position="22"/>
    </location>
</feature>
<protein>
    <submittedName>
        <fullName evidence="3">Copper chaperone CopZ</fullName>
    </submittedName>
</protein>
<keyword evidence="1" id="KW-0732">Signal</keyword>
<proteinExistence type="predicted"/>
<dbReference type="InterPro" id="IPR036163">
    <property type="entry name" value="HMA_dom_sf"/>
</dbReference>
<keyword evidence="4" id="KW-1185">Reference proteome</keyword>
<name>A0A1M6JLH4_9FLAO</name>
<evidence type="ECO:0000256" key="1">
    <source>
        <dbReference type="SAM" id="SignalP"/>
    </source>
</evidence>
<dbReference type="RefSeq" id="WP_073240851.1">
    <property type="nucleotide sequence ID" value="NZ_FQZX01000001.1"/>
</dbReference>
<dbReference type="SUPFAM" id="SSF55008">
    <property type="entry name" value="HMA, heavy metal-associated domain"/>
    <property type="match status" value="1"/>
</dbReference>
<dbReference type="PROSITE" id="PS50846">
    <property type="entry name" value="HMA_2"/>
    <property type="match status" value="1"/>
</dbReference>
<dbReference type="STRING" id="228958.SAMN04488007_0455"/>
<evidence type="ECO:0000313" key="3">
    <source>
        <dbReference type="EMBL" id="SHJ47538.1"/>
    </source>
</evidence>
<dbReference type="AlphaFoldDB" id="A0A1M6JLH4"/>
<dbReference type="Proteomes" id="UP000184314">
    <property type="component" value="Unassembled WGS sequence"/>
</dbReference>
<dbReference type="EMBL" id="FQZX01000001">
    <property type="protein sequence ID" value="SHJ47538.1"/>
    <property type="molecule type" value="Genomic_DNA"/>
</dbReference>
<evidence type="ECO:0000313" key="4">
    <source>
        <dbReference type="Proteomes" id="UP000184314"/>
    </source>
</evidence>